<reference evidence="2 3" key="1">
    <citation type="submission" date="2018-03" db="EMBL/GenBank/DDBJ databases">
        <title>Genomic Encyclopedia of Type Strains, Phase III (KMG-III): the genomes of soil and plant-associated and newly described type strains.</title>
        <authorList>
            <person name="Whitman W."/>
        </authorList>
    </citation>
    <scope>NUCLEOTIDE SEQUENCE [LARGE SCALE GENOMIC DNA]</scope>
    <source>
        <strain evidence="2 3">CGMCC 4.7104</strain>
    </source>
</reference>
<evidence type="ECO:0000313" key="2">
    <source>
        <dbReference type="EMBL" id="PRX60428.1"/>
    </source>
</evidence>
<dbReference type="EMBL" id="PVNG01000017">
    <property type="protein sequence ID" value="PRX60428.1"/>
    <property type="molecule type" value="Genomic_DNA"/>
</dbReference>
<dbReference type="InterPro" id="IPR050659">
    <property type="entry name" value="Peptidase_M24B"/>
</dbReference>
<organism evidence="2 3">
    <name type="scientific">Nonomuraea fuscirosea</name>
    <dbReference type="NCBI Taxonomy" id="1291556"/>
    <lineage>
        <taxon>Bacteria</taxon>
        <taxon>Bacillati</taxon>
        <taxon>Actinomycetota</taxon>
        <taxon>Actinomycetes</taxon>
        <taxon>Streptosporangiales</taxon>
        <taxon>Streptosporangiaceae</taxon>
        <taxon>Nonomuraea</taxon>
    </lineage>
</organism>
<dbReference type="PANTHER" id="PTHR46112:SF2">
    <property type="entry name" value="XAA-PRO AMINOPEPTIDASE P-RELATED"/>
    <property type="match status" value="1"/>
</dbReference>
<dbReference type="SUPFAM" id="SSF53092">
    <property type="entry name" value="Creatinase/prolidase N-terminal domain"/>
    <property type="match status" value="1"/>
</dbReference>
<dbReference type="InterPro" id="IPR029149">
    <property type="entry name" value="Creatin/AminoP/Spt16_N"/>
</dbReference>
<dbReference type="GO" id="GO:0004177">
    <property type="term" value="F:aminopeptidase activity"/>
    <property type="evidence" value="ECO:0007669"/>
    <property type="project" value="UniProtKB-KW"/>
</dbReference>
<keyword evidence="3" id="KW-1185">Reference proteome</keyword>
<gene>
    <name evidence="2" type="ORF">B0I32_117195</name>
</gene>
<name>A0A2T0MQL9_9ACTN</name>
<comment type="caution">
    <text evidence="2">The sequence shown here is derived from an EMBL/GenBank/DDBJ whole genome shotgun (WGS) entry which is preliminary data.</text>
</comment>
<keyword evidence="2" id="KW-0645">Protease</keyword>
<proteinExistence type="predicted"/>
<dbReference type="InterPro" id="IPR000994">
    <property type="entry name" value="Pept_M24"/>
</dbReference>
<evidence type="ECO:0000313" key="3">
    <source>
        <dbReference type="Proteomes" id="UP000238312"/>
    </source>
</evidence>
<accession>A0A2T0MQL9</accession>
<dbReference type="SUPFAM" id="SSF55920">
    <property type="entry name" value="Creatinase/aminopeptidase"/>
    <property type="match status" value="1"/>
</dbReference>
<dbReference type="Gene3D" id="3.90.230.10">
    <property type="entry name" value="Creatinase/methionine aminopeptidase superfamily"/>
    <property type="match status" value="1"/>
</dbReference>
<sequence length="418" mass="45379">MNDIAAPALSTAERDRRWDLTRAVMAREGLDALLVFGEHEDAGPAQVAYDTWFTNERPGTTVVFPRDGEPIVHLPGGMFILDHLESSRRGDESWIPPRNLRASRTSAEITDTLTELGLSRGNIGVVGLGAHLPWHPEGVLPHTLWSRVLEKLPDAGFREMDVAVALMTMRLSDEEIPLVRRSAEIGDAMVQAMVDTAGPGVSEAEVYAAGMAEGFRRGTLPPAMHLWSGPDPVASGIPPWCYRAQTPRALADGDVIYAEVFSQFGGRHTQHQVTIAIGDVHEDFWRAGDVARQSYHAGLAALRPGRTFGDVVEAMHAPLDAHDGQIYLIAAHSINALLAAGKNRADISLLPGAEAYPPVHAHPTFMAGLVLEPGMCFVLEPQYAFGRHLAHVGGTVIVTEDEPIALSPLTREVLRARR</sequence>
<keyword evidence="2" id="KW-0031">Aminopeptidase</keyword>
<dbReference type="AlphaFoldDB" id="A0A2T0MQL9"/>
<dbReference type="Gene3D" id="3.40.350.10">
    <property type="entry name" value="Creatinase/prolidase N-terminal domain"/>
    <property type="match status" value="1"/>
</dbReference>
<keyword evidence="2" id="KW-0378">Hydrolase</keyword>
<dbReference type="InterPro" id="IPR036005">
    <property type="entry name" value="Creatinase/aminopeptidase-like"/>
</dbReference>
<dbReference type="PANTHER" id="PTHR46112">
    <property type="entry name" value="AMINOPEPTIDASE"/>
    <property type="match status" value="1"/>
</dbReference>
<dbReference type="RefSeq" id="WP_181308123.1">
    <property type="nucleotide sequence ID" value="NZ_PVNG01000017.1"/>
</dbReference>
<dbReference type="Pfam" id="PF00557">
    <property type="entry name" value="Peptidase_M24"/>
    <property type="match status" value="1"/>
</dbReference>
<protein>
    <submittedName>
        <fullName evidence="2">Xaa-Pro aminopeptidase</fullName>
    </submittedName>
</protein>
<feature type="domain" description="Peptidase M24" evidence="1">
    <location>
        <begin position="179"/>
        <end position="400"/>
    </location>
</feature>
<dbReference type="CDD" id="cd01066">
    <property type="entry name" value="APP_MetAP"/>
    <property type="match status" value="1"/>
</dbReference>
<evidence type="ECO:0000259" key="1">
    <source>
        <dbReference type="Pfam" id="PF00557"/>
    </source>
</evidence>
<dbReference type="Proteomes" id="UP000238312">
    <property type="component" value="Unassembled WGS sequence"/>
</dbReference>